<evidence type="ECO:0008006" key="4">
    <source>
        <dbReference type="Google" id="ProtNLM"/>
    </source>
</evidence>
<dbReference type="RefSeq" id="WP_326279558.1">
    <property type="nucleotide sequence ID" value="NZ_JAYKYV010000015.1"/>
</dbReference>
<accession>A0ABU6ITS8</accession>
<dbReference type="EMBL" id="JAYMGW010000015">
    <property type="protein sequence ID" value="MEC4266522.1"/>
    <property type="molecule type" value="Genomic_DNA"/>
</dbReference>
<evidence type="ECO:0000256" key="1">
    <source>
        <dbReference type="SAM" id="Phobius"/>
    </source>
</evidence>
<evidence type="ECO:0000313" key="2">
    <source>
        <dbReference type="EMBL" id="MEC4266522.1"/>
    </source>
</evidence>
<comment type="caution">
    <text evidence="2">The sequence shown here is derived from an EMBL/GenBank/DDBJ whole genome shotgun (WGS) entry which is preliminary data.</text>
</comment>
<gene>
    <name evidence="2" type="ORF">VOP03_14290</name>
</gene>
<name>A0ABU6ITS8_9FLAO</name>
<keyword evidence="1" id="KW-0472">Membrane</keyword>
<reference evidence="2 3" key="1">
    <citation type="submission" date="2024-01" db="EMBL/GenBank/DDBJ databases">
        <title>The strains designed SYSU M86414 and SYSU M84420 isolated from the marine sediment in San Sha City (Hainan Province, China).</title>
        <authorList>
            <person name="Guo D."/>
        </authorList>
    </citation>
    <scope>NUCLEOTIDE SEQUENCE [LARGE SCALE GENOMIC DNA]</scope>
    <source>
        <strain evidence="2 3">SYSU M84420</strain>
    </source>
</reference>
<keyword evidence="1" id="KW-0812">Transmembrane</keyword>
<sequence length="554" mass="62985">MRINGLHKIKSKTTKPRSVWGTMLFLLLIPTIGFSQTGPKVDAEVDTLAIKIGEQIQYKITVETDSTDVVFFPEGQTFSPLETVEAIMADTLKNDNKVILQKIYSLTQFDSGAYTIPPQRIAINEQPFFTDSFQVKVADVLVDTTKQKMYDIKPLIEVERSTADMWLTALWILLGLIVVGGLAYWFFLRKKPLTEEEKVALLPPYDRALMELKKLENSKYLIQDEYKQYYSELTDIVRSYLEEDVHVTAMESTTSELITKLEMLRDAGELKLDDDTIQQFQKILQTADLVKFAKNKPATTVAEQDRKMVEEIVTKTHEALPEPTEEDLLLDEEYLEELAKKKQRKRIYWAAAIFAGIIVLGGVGSTIYFGTKKVRDTVFGYPTKDLLENEWVASSYGFPPIEIETPEVLVRQELELPKETEELIKELQAFSYGSYVGIFSVSTSSITFKEQKEEPQFDAVIGSTLTNFEQLGLKNIITKQEEFVTQSGVKGMKTYGTGTLERPNGDSKRAKYNILTFGGKGFIQQVVITWEEDDEYAEQIVDRILGSLDVKTQV</sequence>
<dbReference type="Proteomes" id="UP001355298">
    <property type="component" value="Unassembled WGS sequence"/>
</dbReference>
<keyword evidence="3" id="KW-1185">Reference proteome</keyword>
<feature type="transmembrane region" description="Helical" evidence="1">
    <location>
        <begin position="165"/>
        <end position="188"/>
    </location>
</feature>
<organism evidence="2 3">
    <name type="scientific">Flagellimonas halotolerans</name>
    <dbReference type="NCBI Taxonomy" id="3112164"/>
    <lineage>
        <taxon>Bacteria</taxon>
        <taxon>Pseudomonadati</taxon>
        <taxon>Bacteroidota</taxon>
        <taxon>Flavobacteriia</taxon>
        <taxon>Flavobacteriales</taxon>
        <taxon>Flavobacteriaceae</taxon>
        <taxon>Flagellimonas</taxon>
    </lineage>
</organism>
<feature type="transmembrane region" description="Helical" evidence="1">
    <location>
        <begin position="347"/>
        <end position="369"/>
    </location>
</feature>
<evidence type="ECO:0000313" key="3">
    <source>
        <dbReference type="Proteomes" id="UP001355298"/>
    </source>
</evidence>
<keyword evidence="1" id="KW-1133">Transmembrane helix</keyword>
<protein>
    <recommendedName>
        <fullName evidence="4">Protein BatD</fullName>
    </recommendedName>
</protein>
<proteinExistence type="predicted"/>